<organism evidence="1 2">
    <name type="scientific">Trifolium medium</name>
    <dbReference type="NCBI Taxonomy" id="97028"/>
    <lineage>
        <taxon>Eukaryota</taxon>
        <taxon>Viridiplantae</taxon>
        <taxon>Streptophyta</taxon>
        <taxon>Embryophyta</taxon>
        <taxon>Tracheophyta</taxon>
        <taxon>Spermatophyta</taxon>
        <taxon>Magnoliopsida</taxon>
        <taxon>eudicotyledons</taxon>
        <taxon>Gunneridae</taxon>
        <taxon>Pentapetalae</taxon>
        <taxon>rosids</taxon>
        <taxon>fabids</taxon>
        <taxon>Fabales</taxon>
        <taxon>Fabaceae</taxon>
        <taxon>Papilionoideae</taxon>
        <taxon>50 kb inversion clade</taxon>
        <taxon>NPAAA clade</taxon>
        <taxon>Hologalegina</taxon>
        <taxon>IRL clade</taxon>
        <taxon>Trifolieae</taxon>
        <taxon>Trifolium</taxon>
    </lineage>
</organism>
<keyword evidence="1" id="KW-0675">Receptor</keyword>
<comment type="caution">
    <text evidence="1">The sequence shown here is derived from an EMBL/GenBank/DDBJ whole genome shotgun (WGS) entry which is preliminary data.</text>
</comment>
<name>A0A392RLG6_9FABA</name>
<keyword evidence="2" id="KW-1185">Reference proteome</keyword>
<accession>A0A392RLG6</accession>
<reference evidence="1 2" key="1">
    <citation type="journal article" date="2018" name="Front. Plant Sci.">
        <title>Red Clover (Trifolium pratense) and Zigzag Clover (T. medium) - A Picture of Genomic Similarities and Differences.</title>
        <authorList>
            <person name="Dluhosova J."/>
            <person name="Istvanek J."/>
            <person name="Nedelnik J."/>
            <person name="Repkova J."/>
        </authorList>
    </citation>
    <scope>NUCLEOTIDE SEQUENCE [LARGE SCALE GENOMIC DNA]</scope>
    <source>
        <strain evidence="2">cv. 10/8</strain>
        <tissue evidence="1">Leaf</tissue>
    </source>
</reference>
<sequence>MLKCWKDIPGCHQFVRDKWTALQIDGWGGFVLKEKFKLISRIDSLKARFSALEGKGEDEDLSEAELEELHRISSDIHSL</sequence>
<dbReference type="GO" id="GO:0016301">
    <property type="term" value="F:kinase activity"/>
    <property type="evidence" value="ECO:0007669"/>
    <property type="project" value="UniProtKB-KW"/>
</dbReference>
<proteinExistence type="predicted"/>
<dbReference type="AlphaFoldDB" id="A0A392RLG6"/>
<evidence type="ECO:0000313" key="1">
    <source>
        <dbReference type="EMBL" id="MCI36924.1"/>
    </source>
</evidence>
<keyword evidence="1" id="KW-0808">Transferase</keyword>
<feature type="non-terminal residue" evidence="1">
    <location>
        <position position="79"/>
    </location>
</feature>
<evidence type="ECO:0000313" key="2">
    <source>
        <dbReference type="Proteomes" id="UP000265520"/>
    </source>
</evidence>
<dbReference type="Proteomes" id="UP000265520">
    <property type="component" value="Unassembled WGS sequence"/>
</dbReference>
<protein>
    <submittedName>
        <fullName evidence="1">Cysteine-rich receptor-like protein kinase</fullName>
    </submittedName>
</protein>
<dbReference type="EMBL" id="LXQA010238721">
    <property type="protein sequence ID" value="MCI36924.1"/>
    <property type="molecule type" value="Genomic_DNA"/>
</dbReference>
<keyword evidence="1" id="KW-0418">Kinase</keyword>